<gene>
    <name evidence="1" type="ORF">XENOCAPTIV_013552</name>
</gene>
<evidence type="ECO:0000313" key="1">
    <source>
        <dbReference type="EMBL" id="MEQ2217527.1"/>
    </source>
</evidence>
<name>A0ABV0SC59_9TELE</name>
<accession>A0ABV0SC59</accession>
<protein>
    <submittedName>
        <fullName evidence="1">Uncharacterized protein</fullName>
    </submittedName>
</protein>
<dbReference type="Proteomes" id="UP001434883">
    <property type="component" value="Unassembled WGS sequence"/>
</dbReference>
<evidence type="ECO:0000313" key="2">
    <source>
        <dbReference type="Proteomes" id="UP001434883"/>
    </source>
</evidence>
<organism evidence="1 2">
    <name type="scientific">Xenoophorus captivus</name>
    <dbReference type="NCBI Taxonomy" id="1517983"/>
    <lineage>
        <taxon>Eukaryota</taxon>
        <taxon>Metazoa</taxon>
        <taxon>Chordata</taxon>
        <taxon>Craniata</taxon>
        <taxon>Vertebrata</taxon>
        <taxon>Euteleostomi</taxon>
        <taxon>Actinopterygii</taxon>
        <taxon>Neopterygii</taxon>
        <taxon>Teleostei</taxon>
        <taxon>Neoteleostei</taxon>
        <taxon>Acanthomorphata</taxon>
        <taxon>Ovalentaria</taxon>
        <taxon>Atherinomorphae</taxon>
        <taxon>Cyprinodontiformes</taxon>
        <taxon>Goodeidae</taxon>
        <taxon>Xenoophorus</taxon>
    </lineage>
</organism>
<keyword evidence="2" id="KW-1185">Reference proteome</keyword>
<comment type="caution">
    <text evidence="1">The sequence shown here is derived from an EMBL/GenBank/DDBJ whole genome shotgun (WGS) entry which is preliminary data.</text>
</comment>
<reference evidence="1 2" key="1">
    <citation type="submission" date="2021-06" db="EMBL/GenBank/DDBJ databases">
        <authorList>
            <person name="Palmer J.M."/>
        </authorList>
    </citation>
    <scope>NUCLEOTIDE SEQUENCE [LARGE SCALE GENOMIC DNA]</scope>
    <source>
        <strain evidence="1 2">XC_2019</strain>
        <tissue evidence="1">Muscle</tissue>
    </source>
</reference>
<sequence>MENEWKSIQSPCNVCVCVLKLTCTTAYSTREKHPKSRQAISQISMAFTYETFGSSEAKDMLSLDRERTDKIPGNEQTETCILSVQGKYPFNNVALQQIFQENDQGRKTLTPLTLSFHNIIYQTRKTLTNDSIPTV</sequence>
<dbReference type="EMBL" id="JAHRIN010075902">
    <property type="protein sequence ID" value="MEQ2217527.1"/>
    <property type="molecule type" value="Genomic_DNA"/>
</dbReference>
<proteinExistence type="predicted"/>